<dbReference type="EMBL" id="JAEDAK010000015">
    <property type="protein sequence ID" value="MBH9578879.1"/>
    <property type="molecule type" value="Genomic_DNA"/>
</dbReference>
<dbReference type="Gene3D" id="1.25.40.590">
    <property type="entry name" value="Type IV / VI secretion system, DotU"/>
    <property type="match status" value="1"/>
</dbReference>
<evidence type="ECO:0000259" key="3">
    <source>
        <dbReference type="Pfam" id="PF09850"/>
    </source>
</evidence>
<dbReference type="Proteomes" id="UP000613266">
    <property type="component" value="Unassembled WGS sequence"/>
</dbReference>
<sequence>MSTAPSLFGSAAPQQGAPSTARGQRQARDLMDLLFEGFYMVFLLRNRHLPGSAVEFRERVKSFLASFERGSQRLNASAEDVFLAKFAFTALVDELALSPTLNLRESWERRPLQLELFGEQLAGEKFFEHLETLRTQGAAKLQVLEVFHMCLLLGFQGRYVLEGSEKLGYLTARLGDEIAHLRGKRAPFAPHALAPDRILHTLRHEVPVWAFAAVFALFGLLAYLGLQHWLSRETEARLMQHSQLVQLAPQAAHVTITLP</sequence>
<evidence type="ECO:0000256" key="2">
    <source>
        <dbReference type="SAM" id="Phobius"/>
    </source>
</evidence>
<gene>
    <name evidence="4" type="ORF">I7X39_18465</name>
</gene>
<dbReference type="InterPro" id="IPR038522">
    <property type="entry name" value="T4/T6SS_DotU_sf"/>
</dbReference>
<dbReference type="InterPro" id="IPR017732">
    <property type="entry name" value="T4/T6SS_DotU"/>
</dbReference>
<name>A0A931J7C1_9BURK</name>
<organism evidence="4 5">
    <name type="scientific">Inhella proteolytica</name>
    <dbReference type="NCBI Taxonomy" id="2795029"/>
    <lineage>
        <taxon>Bacteria</taxon>
        <taxon>Pseudomonadati</taxon>
        <taxon>Pseudomonadota</taxon>
        <taxon>Betaproteobacteria</taxon>
        <taxon>Burkholderiales</taxon>
        <taxon>Sphaerotilaceae</taxon>
        <taxon>Inhella</taxon>
    </lineage>
</organism>
<keyword evidence="5" id="KW-1185">Reference proteome</keyword>
<dbReference type="Pfam" id="PF09850">
    <property type="entry name" value="DotU"/>
    <property type="match status" value="1"/>
</dbReference>
<feature type="compositionally biased region" description="Polar residues" evidence="1">
    <location>
        <begin position="12"/>
        <end position="23"/>
    </location>
</feature>
<dbReference type="RefSeq" id="WP_198112645.1">
    <property type="nucleotide sequence ID" value="NZ_JAEDAK010000015.1"/>
</dbReference>
<keyword evidence="2" id="KW-1133">Transmembrane helix</keyword>
<accession>A0A931J7C1</accession>
<reference evidence="4" key="1">
    <citation type="submission" date="2020-12" db="EMBL/GenBank/DDBJ databases">
        <title>The genome sequence of Inhella sp. 1Y17.</title>
        <authorList>
            <person name="Liu Y."/>
        </authorList>
    </citation>
    <scope>NUCLEOTIDE SEQUENCE</scope>
    <source>
        <strain evidence="4">1Y17</strain>
    </source>
</reference>
<keyword evidence="2" id="KW-0472">Membrane</keyword>
<proteinExistence type="predicted"/>
<evidence type="ECO:0000256" key="1">
    <source>
        <dbReference type="SAM" id="MobiDB-lite"/>
    </source>
</evidence>
<evidence type="ECO:0000313" key="4">
    <source>
        <dbReference type="EMBL" id="MBH9578879.1"/>
    </source>
</evidence>
<feature type="domain" description="Type IV / VI secretion system DotU" evidence="3">
    <location>
        <begin position="30"/>
        <end position="229"/>
    </location>
</feature>
<comment type="caution">
    <text evidence="4">The sequence shown here is derived from an EMBL/GenBank/DDBJ whole genome shotgun (WGS) entry which is preliminary data.</text>
</comment>
<dbReference type="PANTHER" id="PTHR38033:SF1">
    <property type="entry name" value="DOTU FAMILY TYPE IV_VI SECRETION SYSTEM PROTEIN"/>
    <property type="match status" value="1"/>
</dbReference>
<evidence type="ECO:0000313" key="5">
    <source>
        <dbReference type="Proteomes" id="UP000613266"/>
    </source>
</evidence>
<protein>
    <submittedName>
        <fullName evidence="4">DotU family type IV/VI secretion system protein</fullName>
    </submittedName>
</protein>
<keyword evidence="2" id="KW-0812">Transmembrane</keyword>
<dbReference type="AlphaFoldDB" id="A0A931J7C1"/>
<dbReference type="NCBIfam" id="TIGR03349">
    <property type="entry name" value="IV_VI_DotU"/>
    <property type="match status" value="1"/>
</dbReference>
<feature type="region of interest" description="Disordered" evidence="1">
    <location>
        <begin position="1"/>
        <end position="23"/>
    </location>
</feature>
<dbReference type="PANTHER" id="PTHR38033">
    <property type="entry name" value="MEMBRANE PROTEIN-RELATED"/>
    <property type="match status" value="1"/>
</dbReference>
<dbReference type="NCBIfam" id="NF038228">
    <property type="entry name" value="IcmH_DotU_IVB"/>
    <property type="match status" value="1"/>
</dbReference>
<feature type="transmembrane region" description="Helical" evidence="2">
    <location>
        <begin position="208"/>
        <end position="230"/>
    </location>
</feature>